<feature type="region of interest" description="Disordered" evidence="1">
    <location>
        <begin position="1"/>
        <end position="59"/>
    </location>
</feature>
<gene>
    <name evidence="2" type="ORF">GCM10025778_33120</name>
</gene>
<accession>A0ABP9TSC1</accession>
<dbReference type="Proteomes" id="UP001501257">
    <property type="component" value="Unassembled WGS sequence"/>
</dbReference>
<evidence type="ECO:0000313" key="3">
    <source>
        <dbReference type="Proteomes" id="UP001501257"/>
    </source>
</evidence>
<evidence type="ECO:0000313" key="2">
    <source>
        <dbReference type="EMBL" id="GAA5228773.1"/>
    </source>
</evidence>
<reference evidence="3" key="1">
    <citation type="journal article" date="2019" name="Int. J. Syst. Evol. Microbiol.">
        <title>The Global Catalogue of Microorganisms (GCM) 10K type strain sequencing project: providing services to taxonomists for standard genome sequencing and annotation.</title>
        <authorList>
            <consortium name="The Broad Institute Genomics Platform"/>
            <consortium name="The Broad Institute Genome Sequencing Center for Infectious Disease"/>
            <person name="Wu L."/>
            <person name="Ma J."/>
        </authorList>
    </citation>
    <scope>NUCLEOTIDE SEQUENCE [LARGE SCALE GENOMIC DNA]</scope>
    <source>
        <strain evidence="3">JCM 18952</strain>
    </source>
</reference>
<dbReference type="EMBL" id="BAABLK010000089">
    <property type="protein sequence ID" value="GAA5228773.1"/>
    <property type="molecule type" value="Genomic_DNA"/>
</dbReference>
<organism evidence="2 3">
    <name type="scientific">Paeniglutamicibacter antarcticus</name>
    <dbReference type="NCBI Taxonomy" id="494023"/>
    <lineage>
        <taxon>Bacteria</taxon>
        <taxon>Bacillati</taxon>
        <taxon>Actinomycetota</taxon>
        <taxon>Actinomycetes</taxon>
        <taxon>Micrococcales</taxon>
        <taxon>Micrococcaceae</taxon>
        <taxon>Paeniglutamicibacter</taxon>
    </lineage>
</organism>
<protein>
    <submittedName>
        <fullName evidence="2">Uncharacterized protein</fullName>
    </submittedName>
</protein>
<keyword evidence="3" id="KW-1185">Reference proteome</keyword>
<sequence>MAPRFPSETHCYLPRHPGRPNPSWALPSSRDPSAHPHRSGSTFNACSFPGTGGPRVLTRGNARHPELAKTHRYPVQDSNLHGFPGIDPEGSLPAIWRFPEIHAGQQIRIGVPA</sequence>
<comment type="caution">
    <text evidence="2">The sequence shown here is derived from an EMBL/GenBank/DDBJ whole genome shotgun (WGS) entry which is preliminary data.</text>
</comment>
<name>A0ABP9TSC1_9MICC</name>
<proteinExistence type="predicted"/>
<evidence type="ECO:0000256" key="1">
    <source>
        <dbReference type="SAM" id="MobiDB-lite"/>
    </source>
</evidence>